<reference evidence="1 2" key="1">
    <citation type="submission" date="2019-11" db="EMBL/GenBank/DDBJ databases">
        <authorList>
            <person name="Criscuolo A."/>
        </authorList>
    </citation>
    <scope>NUCLEOTIDE SEQUENCE [LARGE SCALE GENOMIC DNA]</scope>
    <source>
        <strain evidence="1">CIP111667</strain>
    </source>
</reference>
<dbReference type="Pfam" id="PF21853">
    <property type="entry name" value="DUF6912"/>
    <property type="match status" value="1"/>
</dbReference>
<dbReference type="AlphaFoldDB" id="A0A7M4DL55"/>
<keyword evidence="2" id="KW-1185">Reference proteome</keyword>
<dbReference type="InterPro" id="IPR054206">
    <property type="entry name" value="DUF6912"/>
</dbReference>
<evidence type="ECO:0000313" key="1">
    <source>
        <dbReference type="EMBL" id="VZO37951.1"/>
    </source>
</evidence>
<evidence type="ECO:0000313" key="2">
    <source>
        <dbReference type="Proteomes" id="UP000419743"/>
    </source>
</evidence>
<dbReference type="Proteomes" id="UP000419743">
    <property type="component" value="Unassembled WGS sequence"/>
</dbReference>
<dbReference type="EMBL" id="CACRYJ010000042">
    <property type="protein sequence ID" value="VZO37951.1"/>
    <property type="molecule type" value="Genomic_DNA"/>
</dbReference>
<comment type="caution">
    <text evidence="1">The sequence shown here is derived from an EMBL/GenBank/DDBJ whole genome shotgun (WGS) entry which is preliminary data.</text>
</comment>
<organism evidence="1 2">
    <name type="scientific">Occultella aeris</name>
    <dbReference type="NCBI Taxonomy" id="2761496"/>
    <lineage>
        <taxon>Bacteria</taxon>
        <taxon>Bacillati</taxon>
        <taxon>Actinomycetota</taxon>
        <taxon>Actinomycetes</taxon>
        <taxon>Micrococcales</taxon>
        <taxon>Ruaniaceae</taxon>
        <taxon>Occultella</taxon>
    </lineage>
</organism>
<proteinExistence type="predicted"/>
<dbReference type="RefSeq" id="WP_156741593.1">
    <property type="nucleotide sequence ID" value="NZ_CACRYJ010000042.1"/>
</dbReference>
<name>A0A7M4DL55_9MICO</name>
<protein>
    <submittedName>
        <fullName evidence="1">Uncharacterized protein</fullName>
    </submittedName>
</protein>
<sequence length="154" mass="16129">MRIFLPATSADLDNPDGVGARRAHALTAAWRAAIGDEDPETGEFATLLIAADESVQRIGAAGATPLRVVIAADIPDAQVRAPDQEAPPSAVLVDDVPWSAVVSIHVDDPDDGEVRDLVARAAAGDEAALAGTGDVDLLWYDVTERGQLRDQLRG</sequence>
<accession>A0A7M4DL55</accession>
<gene>
    <name evidence="1" type="ORF">HALOF300_02871</name>
</gene>